<dbReference type="AlphaFoldDB" id="A0A9N9WVD6"/>
<sequence length="145" mass="16469">MASINQQRQRIEQEITALVDTLDKSILRKMQAQTHECAAKCCYDTDSSMEAVQNCVERCTNPTKKAQGYVQSELERVQNRLQRCVLECNDQVKDKMPANPNEDQIAKHSRDFERCAIKCVDSSLSTLPGLFKTMKSVLSRGEIPE</sequence>
<accession>A0A9N9WVD6</accession>
<name>A0A9N9WVD6_9DIPT</name>
<dbReference type="PANTHER" id="PTHR21096">
    <property type="entry name" value="PROTEIN FAM136A"/>
    <property type="match status" value="1"/>
</dbReference>
<reference evidence="2" key="2">
    <citation type="submission" date="2022-10" db="EMBL/GenBank/DDBJ databases">
        <authorList>
            <consortium name="ENA_rothamsted_submissions"/>
            <consortium name="culmorum"/>
            <person name="King R."/>
        </authorList>
    </citation>
    <scope>NUCLEOTIDE SEQUENCE</scope>
</reference>
<dbReference type="InterPro" id="IPR008560">
    <property type="entry name" value="DUF842_euk"/>
</dbReference>
<organism evidence="2 3">
    <name type="scientific">Chironomus riparius</name>
    <dbReference type="NCBI Taxonomy" id="315576"/>
    <lineage>
        <taxon>Eukaryota</taxon>
        <taxon>Metazoa</taxon>
        <taxon>Ecdysozoa</taxon>
        <taxon>Arthropoda</taxon>
        <taxon>Hexapoda</taxon>
        <taxon>Insecta</taxon>
        <taxon>Pterygota</taxon>
        <taxon>Neoptera</taxon>
        <taxon>Endopterygota</taxon>
        <taxon>Diptera</taxon>
        <taxon>Nematocera</taxon>
        <taxon>Chironomoidea</taxon>
        <taxon>Chironomidae</taxon>
        <taxon>Chironominae</taxon>
        <taxon>Chironomus</taxon>
    </lineage>
</organism>
<proteinExistence type="inferred from homology"/>
<dbReference type="OrthoDB" id="9975421at2759"/>
<gene>
    <name evidence="2" type="ORF">CHIRRI_LOCUS10286</name>
</gene>
<keyword evidence="3" id="KW-1185">Reference proteome</keyword>
<dbReference type="Proteomes" id="UP001153620">
    <property type="component" value="Chromosome 3"/>
</dbReference>
<evidence type="ECO:0008006" key="4">
    <source>
        <dbReference type="Google" id="ProtNLM"/>
    </source>
</evidence>
<protein>
    <recommendedName>
        <fullName evidence="4">Protein FAM136A</fullName>
    </recommendedName>
</protein>
<dbReference type="Pfam" id="PF05811">
    <property type="entry name" value="DUF842"/>
    <property type="match status" value="1"/>
</dbReference>
<comment type="similarity">
    <text evidence="1">Belongs to the FAM136 family.</text>
</comment>
<dbReference type="PANTHER" id="PTHR21096:SF0">
    <property type="entry name" value="PROTEIN FAM136A"/>
    <property type="match status" value="1"/>
</dbReference>
<evidence type="ECO:0000313" key="3">
    <source>
        <dbReference type="Proteomes" id="UP001153620"/>
    </source>
</evidence>
<evidence type="ECO:0000256" key="1">
    <source>
        <dbReference type="ARBA" id="ARBA00009952"/>
    </source>
</evidence>
<dbReference type="GO" id="GO:0005737">
    <property type="term" value="C:cytoplasm"/>
    <property type="evidence" value="ECO:0007669"/>
    <property type="project" value="TreeGrafter"/>
</dbReference>
<reference evidence="2" key="1">
    <citation type="submission" date="2022-01" db="EMBL/GenBank/DDBJ databases">
        <authorList>
            <person name="King R."/>
        </authorList>
    </citation>
    <scope>NUCLEOTIDE SEQUENCE</scope>
</reference>
<evidence type="ECO:0000313" key="2">
    <source>
        <dbReference type="EMBL" id="CAG9807437.1"/>
    </source>
</evidence>
<dbReference type="EMBL" id="OU895879">
    <property type="protein sequence ID" value="CAG9807437.1"/>
    <property type="molecule type" value="Genomic_DNA"/>
</dbReference>